<evidence type="ECO:0000256" key="2">
    <source>
        <dbReference type="ARBA" id="ARBA00022741"/>
    </source>
</evidence>
<name>A0ABD1YQZ6_9MARC</name>
<dbReference type="InterPro" id="IPR017441">
    <property type="entry name" value="Protein_kinase_ATP_BS"/>
</dbReference>
<keyword evidence="4 5" id="KW-0067">ATP-binding</keyword>
<keyword evidence="9" id="KW-1185">Reference proteome</keyword>
<dbReference type="PANTHER" id="PTHR24348">
    <property type="entry name" value="SERINE/THREONINE-PROTEIN KINASE UNC-51-RELATED"/>
    <property type="match status" value="1"/>
</dbReference>
<reference evidence="8 9" key="1">
    <citation type="submission" date="2024-09" db="EMBL/GenBank/DDBJ databases">
        <title>Chromosome-scale assembly of Riccia fluitans.</title>
        <authorList>
            <person name="Paukszto L."/>
            <person name="Sawicki J."/>
            <person name="Karawczyk K."/>
            <person name="Piernik-Szablinska J."/>
            <person name="Szczecinska M."/>
            <person name="Mazdziarz M."/>
        </authorList>
    </citation>
    <scope>NUCLEOTIDE SEQUENCE [LARGE SCALE GENOMIC DNA]</scope>
    <source>
        <strain evidence="8">Rf_01</strain>
        <tissue evidence="8">Aerial parts of the thallus</tissue>
    </source>
</reference>
<dbReference type="GO" id="GO:0004674">
    <property type="term" value="F:protein serine/threonine kinase activity"/>
    <property type="evidence" value="ECO:0007669"/>
    <property type="project" value="UniProtKB-KW"/>
</dbReference>
<dbReference type="PANTHER" id="PTHR24348:SF22">
    <property type="entry name" value="NON-SPECIFIC SERINE_THREONINE PROTEIN KINASE"/>
    <property type="match status" value="1"/>
</dbReference>
<keyword evidence="1" id="KW-0808">Transferase</keyword>
<dbReference type="InterPro" id="IPR011009">
    <property type="entry name" value="Kinase-like_dom_sf"/>
</dbReference>
<evidence type="ECO:0000256" key="4">
    <source>
        <dbReference type="ARBA" id="ARBA00022840"/>
    </source>
</evidence>
<dbReference type="InterPro" id="IPR045269">
    <property type="entry name" value="Atg1-like"/>
</dbReference>
<dbReference type="Pfam" id="PF00069">
    <property type="entry name" value="Pkinase"/>
    <property type="match status" value="1"/>
</dbReference>
<dbReference type="Proteomes" id="UP001605036">
    <property type="component" value="Unassembled WGS sequence"/>
</dbReference>
<proteinExistence type="inferred from homology"/>
<comment type="similarity">
    <text evidence="6">Belongs to the protein kinase superfamily.</text>
</comment>
<keyword evidence="3" id="KW-0418">Kinase</keyword>
<accession>A0ABD1YQZ6</accession>
<keyword evidence="6" id="KW-0723">Serine/threonine-protein kinase</keyword>
<comment type="caution">
    <text evidence="8">The sequence shown here is derived from an EMBL/GenBank/DDBJ whole genome shotgun (WGS) entry which is preliminary data.</text>
</comment>
<dbReference type="InterPro" id="IPR008271">
    <property type="entry name" value="Ser/Thr_kinase_AS"/>
</dbReference>
<evidence type="ECO:0000313" key="8">
    <source>
        <dbReference type="EMBL" id="KAL2633200.1"/>
    </source>
</evidence>
<dbReference type="AlphaFoldDB" id="A0ABD1YQZ6"/>
<organism evidence="8 9">
    <name type="scientific">Riccia fluitans</name>
    <dbReference type="NCBI Taxonomy" id="41844"/>
    <lineage>
        <taxon>Eukaryota</taxon>
        <taxon>Viridiplantae</taxon>
        <taxon>Streptophyta</taxon>
        <taxon>Embryophyta</taxon>
        <taxon>Marchantiophyta</taxon>
        <taxon>Marchantiopsida</taxon>
        <taxon>Marchantiidae</taxon>
        <taxon>Marchantiales</taxon>
        <taxon>Ricciaceae</taxon>
        <taxon>Riccia</taxon>
    </lineage>
</organism>
<evidence type="ECO:0000259" key="7">
    <source>
        <dbReference type="PROSITE" id="PS50011"/>
    </source>
</evidence>
<feature type="domain" description="Protein kinase" evidence="7">
    <location>
        <begin position="17"/>
        <end position="255"/>
    </location>
</feature>
<gene>
    <name evidence="8" type="ORF">R1flu_004679</name>
</gene>
<dbReference type="PROSITE" id="PS00108">
    <property type="entry name" value="PROTEIN_KINASE_ST"/>
    <property type="match status" value="1"/>
</dbReference>
<evidence type="ECO:0000256" key="3">
    <source>
        <dbReference type="ARBA" id="ARBA00022777"/>
    </source>
</evidence>
<dbReference type="SMART" id="SM00220">
    <property type="entry name" value="S_TKc"/>
    <property type="match status" value="1"/>
</dbReference>
<dbReference type="PROSITE" id="PS50011">
    <property type="entry name" value="PROTEIN_KINASE_DOM"/>
    <property type="match status" value="1"/>
</dbReference>
<evidence type="ECO:0000313" key="9">
    <source>
        <dbReference type="Proteomes" id="UP001605036"/>
    </source>
</evidence>
<feature type="binding site" evidence="5">
    <location>
        <position position="47"/>
    </location>
    <ligand>
        <name>ATP</name>
        <dbReference type="ChEBI" id="CHEBI:30616"/>
    </ligand>
</feature>
<protein>
    <recommendedName>
        <fullName evidence="7">Protein kinase domain-containing protein</fullName>
    </recommendedName>
</protein>
<dbReference type="GO" id="GO:0005524">
    <property type="term" value="F:ATP binding"/>
    <property type="evidence" value="ECO:0007669"/>
    <property type="project" value="UniProtKB-UniRule"/>
</dbReference>
<dbReference type="SUPFAM" id="SSF56112">
    <property type="entry name" value="Protein kinase-like (PK-like)"/>
    <property type="match status" value="1"/>
</dbReference>
<evidence type="ECO:0000256" key="1">
    <source>
        <dbReference type="ARBA" id="ARBA00022679"/>
    </source>
</evidence>
<dbReference type="InterPro" id="IPR000719">
    <property type="entry name" value="Prot_kinase_dom"/>
</dbReference>
<dbReference type="EMBL" id="JBHFFA010000003">
    <property type="protein sequence ID" value="KAL2633200.1"/>
    <property type="molecule type" value="Genomic_DNA"/>
</dbReference>
<evidence type="ECO:0000256" key="5">
    <source>
        <dbReference type="PROSITE-ProRule" id="PRU10141"/>
    </source>
</evidence>
<dbReference type="Gene3D" id="1.10.510.10">
    <property type="entry name" value="Transferase(Phosphotransferase) domain 1"/>
    <property type="match status" value="1"/>
</dbReference>
<dbReference type="PROSITE" id="PS00107">
    <property type="entry name" value="PROTEIN_KINASE_ATP"/>
    <property type="match status" value="1"/>
</dbReference>
<sequence>MGGRRLQEFALCCCYRHLYLKKIGEGSSAEVYQLYFDDLTPMKLALKRYKRIGDCGDTEYGIMTSLDHENIISCVGKPISIEDNTFLLLELMEGGSLKSLIHKIKDLKEDERKLLMWQLVLAVQYLHGENIVHRDIKSANCLIGKSKANRILKLADFGSAARLENNEGATGVNKTDWSAPEASKSYGKPADIYSLGCVMYELYRGHPRTLKQTSTELESELSAIPETACDVIRRCWMVQPSNRPTADQLLEFEYFQGIGGDRGQVVSNNSGDEAPEQYLFRTTGSPDYVYQADDASVDEHAPYCCMNAASRRRGLRHSGQQKELDKVEDIFGPASDPKRSSGVKCSSRCSFLRLRESNV</sequence>
<evidence type="ECO:0000256" key="6">
    <source>
        <dbReference type="RuleBase" id="RU000304"/>
    </source>
</evidence>
<keyword evidence="2 5" id="KW-0547">Nucleotide-binding</keyword>